<protein>
    <submittedName>
        <fullName evidence="1">Uncharacterized protein</fullName>
    </submittedName>
</protein>
<evidence type="ECO:0000313" key="1">
    <source>
        <dbReference type="EMBL" id="KAG9271939.1"/>
    </source>
</evidence>
<dbReference type="Proteomes" id="UP000752171">
    <property type="component" value="Unassembled WGS sequence"/>
</dbReference>
<reference evidence="1 2" key="1">
    <citation type="submission" date="2021-07" db="EMBL/GenBank/DDBJ databases">
        <authorList>
            <person name="Imarazene B."/>
            <person name="Zahm M."/>
            <person name="Klopp C."/>
            <person name="Cabau C."/>
            <person name="Beille S."/>
            <person name="Jouanno E."/>
            <person name="Castinel A."/>
            <person name="Lluch J."/>
            <person name="Gil L."/>
            <person name="Kuchtly C."/>
            <person name="Lopez Roques C."/>
            <person name="Donnadieu C."/>
            <person name="Parrinello H."/>
            <person name="Journot L."/>
            <person name="Du K."/>
            <person name="Schartl M."/>
            <person name="Retaux S."/>
            <person name="Guiguen Y."/>
        </authorList>
    </citation>
    <scope>NUCLEOTIDE SEQUENCE [LARGE SCALE GENOMIC DNA]</scope>
    <source>
        <strain evidence="1">Pach_M1</strain>
        <tissue evidence="1">Testis</tissue>
    </source>
</reference>
<dbReference type="AlphaFoldDB" id="A0A8T2LK73"/>
<gene>
    <name evidence="1" type="ORF">AMEX_G12878</name>
</gene>
<proteinExistence type="predicted"/>
<accession>A0A8T2LK73</accession>
<evidence type="ECO:0000313" key="2">
    <source>
        <dbReference type="Proteomes" id="UP000752171"/>
    </source>
</evidence>
<dbReference type="EMBL" id="JAICCE010000010">
    <property type="protein sequence ID" value="KAG9271939.1"/>
    <property type="molecule type" value="Genomic_DNA"/>
</dbReference>
<sequence>MGHRTVQNQALCSLRSRTGLCFNSIIPVPPSQKLNSCDPPISLNEVGVVSRADSAAPIYLHNSTHNRRCSGGPEFISH</sequence>
<organism evidence="1 2">
    <name type="scientific">Astyanax mexicanus</name>
    <name type="common">Blind cave fish</name>
    <name type="synonym">Astyanax fasciatus mexicanus</name>
    <dbReference type="NCBI Taxonomy" id="7994"/>
    <lineage>
        <taxon>Eukaryota</taxon>
        <taxon>Metazoa</taxon>
        <taxon>Chordata</taxon>
        <taxon>Craniata</taxon>
        <taxon>Vertebrata</taxon>
        <taxon>Euteleostomi</taxon>
        <taxon>Actinopterygii</taxon>
        <taxon>Neopterygii</taxon>
        <taxon>Teleostei</taxon>
        <taxon>Ostariophysi</taxon>
        <taxon>Characiformes</taxon>
        <taxon>Characoidei</taxon>
        <taxon>Acestrorhamphidae</taxon>
        <taxon>Acestrorhamphinae</taxon>
        <taxon>Astyanax</taxon>
    </lineage>
</organism>
<comment type="caution">
    <text evidence="1">The sequence shown here is derived from an EMBL/GenBank/DDBJ whole genome shotgun (WGS) entry which is preliminary data.</text>
</comment>
<name>A0A8T2LK73_ASTMX</name>